<reference evidence="3 4" key="1">
    <citation type="submission" date="2015-02" db="EMBL/GenBank/DDBJ databases">
        <authorList>
            <person name="Ju K.-S."/>
            <person name="Doroghazi J.R."/>
            <person name="Metcalf W."/>
        </authorList>
    </citation>
    <scope>NUCLEOTIDE SEQUENCE [LARGE SCALE GENOMIC DNA]</scope>
    <source>
        <strain evidence="3 4">ATCC 31215</strain>
    </source>
</reference>
<comment type="caution">
    <text evidence="3">The sequence shown here is derived from an EMBL/GenBank/DDBJ whole genome shotgun (WGS) entry which is preliminary data.</text>
</comment>
<accession>A0A0F2T4T6</accession>
<dbReference type="InterPro" id="IPR010982">
    <property type="entry name" value="Lambda_DNA-bd_dom_sf"/>
</dbReference>
<dbReference type="Pfam" id="PF13560">
    <property type="entry name" value="HTH_31"/>
    <property type="match status" value="1"/>
</dbReference>
<keyword evidence="4" id="KW-1185">Reference proteome</keyword>
<dbReference type="AlphaFoldDB" id="A0A0F2T4T6"/>
<dbReference type="Gene3D" id="1.10.260.40">
    <property type="entry name" value="lambda repressor-like DNA-binding domains"/>
    <property type="match status" value="1"/>
</dbReference>
<dbReference type="Pfam" id="PF19054">
    <property type="entry name" value="DUF5753"/>
    <property type="match status" value="1"/>
</dbReference>
<gene>
    <name evidence="3" type="ORF">VM95_34605</name>
</gene>
<name>A0A0F2T4T6_STRR3</name>
<evidence type="ECO:0000313" key="4">
    <source>
        <dbReference type="Proteomes" id="UP000033699"/>
    </source>
</evidence>
<feature type="compositionally biased region" description="Basic residues" evidence="1">
    <location>
        <begin position="298"/>
        <end position="316"/>
    </location>
</feature>
<proteinExistence type="predicted"/>
<dbReference type="PATRIC" id="fig|359131.3.peg.1335"/>
<feature type="region of interest" description="Disordered" evidence="1">
    <location>
        <begin position="281"/>
        <end position="316"/>
    </location>
</feature>
<dbReference type="InterPro" id="IPR001387">
    <property type="entry name" value="Cro/C1-type_HTH"/>
</dbReference>
<feature type="domain" description="HTH cro/C1-type" evidence="2">
    <location>
        <begin position="22"/>
        <end position="55"/>
    </location>
</feature>
<dbReference type="PROSITE" id="PS50943">
    <property type="entry name" value="HTH_CROC1"/>
    <property type="match status" value="1"/>
</dbReference>
<dbReference type="CDD" id="cd00093">
    <property type="entry name" value="HTH_XRE"/>
    <property type="match status" value="1"/>
</dbReference>
<evidence type="ECO:0000259" key="2">
    <source>
        <dbReference type="PROSITE" id="PS50943"/>
    </source>
</evidence>
<dbReference type="GO" id="GO:0003677">
    <property type="term" value="F:DNA binding"/>
    <property type="evidence" value="ECO:0007669"/>
    <property type="project" value="InterPro"/>
</dbReference>
<dbReference type="SMART" id="SM00530">
    <property type="entry name" value="HTH_XRE"/>
    <property type="match status" value="1"/>
</dbReference>
<dbReference type="SUPFAM" id="SSF47413">
    <property type="entry name" value="lambda repressor-like DNA-binding domains"/>
    <property type="match status" value="1"/>
</dbReference>
<dbReference type="Proteomes" id="UP000033699">
    <property type="component" value="Unassembled WGS sequence"/>
</dbReference>
<dbReference type="OrthoDB" id="3863809at2"/>
<sequence length="316" mass="36100">MSHRRLENGLTSSPAVMFGEALRFAREQAGLKQEDLARLLHCHRTVITRYEGGKRPMDRATVERADEVLAMGGLLVRLWERVDWYADIEHPDWFQQYVGLEGEAVGVRVLQYMRINGLLQCEEYAHEIFRLGDARNNPQWLAERVAARLSRQERFLVDDGPSMIVVLHESAIRSVIGGPATMRRQMEHLLSAGERTNVVIQVAPFAFRARKLPSASVILLELPDGKEWVYSESLHRGHFSDAPTIVQESRRDFDLVRGAVLSMDDSRALIAEAMEEYRHAERRAEQGVVAEEQLQRGQRGRVHRGGPRLSRPRPRP</sequence>
<evidence type="ECO:0000256" key="1">
    <source>
        <dbReference type="SAM" id="MobiDB-lite"/>
    </source>
</evidence>
<protein>
    <recommendedName>
        <fullName evidence="2">HTH cro/C1-type domain-containing protein</fullName>
    </recommendedName>
</protein>
<organism evidence="3 4">
    <name type="scientific">Streptomyces rubellomurinus (strain ATCC 31215)</name>
    <dbReference type="NCBI Taxonomy" id="359131"/>
    <lineage>
        <taxon>Bacteria</taxon>
        <taxon>Bacillati</taxon>
        <taxon>Actinomycetota</taxon>
        <taxon>Actinomycetes</taxon>
        <taxon>Kitasatosporales</taxon>
        <taxon>Streptomycetaceae</taxon>
        <taxon>Streptomyces</taxon>
    </lineage>
</organism>
<dbReference type="InterPro" id="IPR043917">
    <property type="entry name" value="DUF5753"/>
</dbReference>
<evidence type="ECO:0000313" key="3">
    <source>
        <dbReference type="EMBL" id="KJS58234.1"/>
    </source>
</evidence>
<dbReference type="EMBL" id="JZKH01000127">
    <property type="protein sequence ID" value="KJS58234.1"/>
    <property type="molecule type" value="Genomic_DNA"/>
</dbReference>